<accession>A0ABY6ACM9</accession>
<dbReference type="EMBL" id="CP054475">
    <property type="protein sequence ID" value="UXD88532.1"/>
    <property type="molecule type" value="Genomic_DNA"/>
</dbReference>
<dbReference type="InterPro" id="IPR050624">
    <property type="entry name" value="HTH-type_Tx_Regulator"/>
</dbReference>
<reference evidence="5" key="1">
    <citation type="submission" date="2020-06" db="EMBL/GenBank/DDBJ databases">
        <title>Thalassolituus marinus alknpb1M-1, a hydrocarbon-degrading bacterium isolated from the deep-sea overlying water using an in-situ strategy from the South China Sea basin.</title>
        <authorList>
            <person name="Dong C."/>
            <person name="Chen Y."/>
            <person name="Shao Z."/>
        </authorList>
    </citation>
    <scope>NUCLEOTIDE SEQUENCE [LARGE SCALE GENOMIC DNA]</scope>
    <source>
        <strain evidence="5">alknpb1M-1</strain>
    </source>
</reference>
<dbReference type="RefSeq" id="WP_260997262.1">
    <property type="nucleotide sequence ID" value="NZ_CP054475.1"/>
</dbReference>
<evidence type="ECO:0000313" key="4">
    <source>
        <dbReference type="EMBL" id="UXD88532.1"/>
    </source>
</evidence>
<dbReference type="Gene3D" id="1.10.357.10">
    <property type="entry name" value="Tetracycline Repressor, domain 2"/>
    <property type="match status" value="1"/>
</dbReference>
<dbReference type="InterPro" id="IPR039532">
    <property type="entry name" value="TetR_C_Firmicutes"/>
</dbReference>
<evidence type="ECO:0000259" key="3">
    <source>
        <dbReference type="PROSITE" id="PS50977"/>
    </source>
</evidence>
<keyword evidence="1 2" id="KW-0238">DNA-binding</keyword>
<gene>
    <name evidence="4" type="ORF">HUF19_14320</name>
</gene>
<dbReference type="SUPFAM" id="SSF46689">
    <property type="entry name" value="Homeodomain-like"/>
    <property type="match status" value="1"/>
</dbReference>
<dbReference type="PROSITE" id="PS50977">
    <property type="entry name" value="HTH_TETR_2"/>
    <property type="match status" value="1"/>
</dbReference>
<keyword evidence="5" id="KW-1185">Reference proteome</keyword>
<dbReference type="Pfam" id="PF00440">
    <property type="entry name" value="TetR_N"/>
    <property type="match status" value="1"/>
</dbReference>
<dbReference type="Pfam" id="PF14278">
    <property type="entry name" value="TetR_C_8"/>
    <property type="match status" value="1"/>
</dbReference>
<name>A0ABY6ACM9_9GAMM</name>
<dbReference type="Proteomes" id="UP001065322">
    <property type="component" value="Chromosome"/>
</dbReference>
<dbReference type="InterPro" id="IPR009057">
    <property type="entry name" value="Homeodomain-like_sf"/>
</dbReference>
<evidence type="ECO:0000256" key="2">
    <source>
        <dbReference type="PROSITE-ProRule" id="PRU00335"/>
    </source>
</evidence>
<feature type="domain" description="HTH tetR-type" evidence="3">
    <location>
        <begin position="15"/>
        <end position="75"/>
    </location>
</feature>
<dbReference type="PANTHER" id="PTHR43479">
    <property type="entry name" value="ACREF/ENVCD OPERON REPRESSOR-RELATED"/>
    <property type="match status" value="1"/>
</dbReference>
<evidence type="ECO:0000256" key="1">
    <source>
        <dbReference type="ARBA" id="ARBA00023125"/>
    </source>
</evidence>
<evidence type="ECO:0000313" key="5">
    <source>
        <dbReference type="Proteomes" id="UP001065322"/>
    </source>
</evidence>
<protein>
    <submittedName>
        <fullName evidence="4">TetR/AcrR family transcriptional regulator</fullName>
    </submittedName>
</protein>
<dbReference type="PANTHER" id="PTHR43479:SF11">
    <property type="entry name" value="ACREF_ENVCD OPERON REPRESSOR-RELATED"/>
    <property type="match status" value="1"/>
</dbReference>
<dbReference type="InterPro" id="IPR001647">
    <property type="entry name" value="HTH_TetR"/>
</dbReference>
<organism evidence="4 5">
    <name type="scientific">Thalassolituus hydrocarboniclasticus</name>
    <dbReference type="NCBI Taxonomy" id="2742796"/>
    <lineage>
        <taxon>Bacteria</taxon>
        <taxon>Pseudomonadati</taxon>
        <taxon>Pseudomonadota</taxon>
        <taxon>Gammaproteobacteria</taxon>
        <taxon>Oceanospirillales</taxon>
        <taxon>Oceanospirillaceae</taxon>
        <taxon>Thalassolituus</taxon>
    </lineage>
</organism>
<feature type="DNA-binding region" description="H-T-H motif" evidence="2">
    <location>
        <begin position="38"/>
        <end position="57"/>
    </location>
</feature>
<sequence length="200" mass="23175">MTLSVSAVSVVAAESPTRAQLLQALLTLMTDQPFSSITVQQISRHAGLARQTFYQHYRSREELLLDYVDTVFSEFYEDIAGMVGESPELNRDISQRLFAQWDRHRDFSRLIFNAGLESLLIKRFQNYIARVLGLYVRQHQIVVSDAEQLGFMIDYLAGASWMMLDRWVRNDFRYPADKLADLFSELSRPGFLNVMLQRQP</sequence>
<proteinExistence type="predicted"/>
<dbReference type="PRINTS" id="PR00455">
    <property type="entry name" value="HTHTETR"/>
</dbReference>